<evidence type="ECO:0000259" key="12">
    <source>
        <dbReference type="PROSITE" id="PS51843"/>
    </source>
</evidence>
<evidence type="ECO:0000256" key="6">
    <source>
        <dbReference type="ARBA" id="ARBA00023125"/>
    </source>
</evidence>
<dbReference type="GO" id="GO:0008270">
    <property type="term" value="F:zinc ion binding"/>
    <property type="evidence" value="ECO:0007669"/>
    <property type="project" value="UniProtKB-KW"/>
</dbReference>
<keyword evidence="6 10" id="KW-0238">DNA-binding</keyword>
<dbReference type="PANTHER" id="PTHR24083">
    <property type="entry name" value="NUCLEAR HORMONE RECEPTOR"/>
    <property type="match status" value="1"/>
</dbReference>
<keyword evidence="3 10" id="KW-0863">Zinc-finger</keyword>
<organism evidence="13 14">
    <name type="scientific">Meloidogyne enterolobii</name>
    <name type="common">Root-knot nematode worm</name>
    <name type="synonym">Meloidogyne mayaguensis</name>
    <dbReference type="NCBI Taxonomy" id="390850"/>
    <lineage>
        <taxon>Eukaryota</taxon>
        <taxon>Metazoa</taxon>
        <taxon>Ecdysozoa</taxon>
        <taxon>Nematoda</taxon>
        <taxon>Chromadorea</taxon>
        <taxon>Rhabditida</taxon>
        <taxon>Tylenchina</taxon>
        <taxon>Tylenchomorpha</taxon>
        <taxon>Tylenchoidea</taxon>
        <taxon>Meloidogynidae</taxon>
        <taxon>Meloidogyninae</taxon>
        <taxon>Meloidogyne</taxon>
    </lineage>
</organism>
<evidence type="ECO:0000313" key="13">
    <source>
        <dbReference type="EMBL" id="CAD2183912.1"/>
    </source>
</evidence>
<evidence type="ECO:0000259" key="11">
    <source>
        <dbReference type="PROSITE" id="PS51030"/>
    </source>
</evidence>
<evidence type="ECO:0000256" key="5">
    <source>
        <dbReference type="ARBA" id="ARBA00023015"/>
    </source>
</evidence>
<evidence type="ECO:0000313" key="14">
    <source>
        <dbReference type="Proteomes" id="UP000580250"/>
    </source>
</evidence>
<keyword evidence="2 10" id="KW-0479">Metal-binding</keyword>
<keyword evidence="5 10" id="KW-0805">Transcription regulation</keyword>
<evidence type="ECO:0000256" key="3">
    <source>
        <dbReference type="ARBA" id="ARBA00022771"/>
    </source>
</evidence>
<dbReference type="GO" id="GO:0003700">
    <property type="term" value="F:DNA-binding transcription factor activity"/>
    <property type="evidence" value="ECO:0007669"/>
    <property type="project" value="InterPro"/>
</dbReference>
<sequence length="505" mass="59073">MLLASSSHVYSPDIYPQNNPSTFQNNLKDLNNNTQLIQEANQVECNQREANLREKPKEKLNEKRNPKSFFSDCRVCGQQAKCHNFGVKCCHACRMFFRRSVLSLKEFRCKSGGKCQTRKGEKCRSCRLDTCIKENLDISLIQFPSSYNFKKMKDWLSKKRRELMPNNFVKHLSGQQNMMKNLKLISNCNNNGNIIENNNGNIIKTNLPQLLPNNILEKINVDLEMLLSTENKALKLRQSPNNLLLEYLFTKSLETLIESKTNVLDFIELFGMNGKQLIINENLFKEGRNLPTIGNYQNLDFLLEVEIMRKLPIFDKIPFEDKICLFRLNIHRLVTLSNCFQSIQMGESSVTYPNGLHPGDFCKHLFENMFTEEDLKRYQILRRRAFTDIISEFKPYNLTQQEYVLLKTILFCNSIPENISQNSKNLLKLEAERYGQILMKYLQNLLGNFKGAMRHADCLLFIGKIFEYNMQQNIFYKMVDEKIFENNTGNSRSITERIFIFSTKF</sequence>
<name>A0A6V7WA04_MELEN</name>
<keyword evidence="4 10" id="KW-0862">Zinc</keyword>
<comment type="caution">
    <text evidence="13">The sequence shown here is derived from an EMBL/GenBank/DDBJ whole genome shotgun (WGS) entry which is preliminary data.</text>
</comment>
<dbReference type="Proteomes" id="UP000580250">
    <property type="component" value="Unassembled WGS sequence"/>
</dbReference>
<dbReference type="OrthoDB" id="5798272at2759"/>
<reference evidence="13 14" key="1">
    <citation type="submission" date="2020-08" db="EMBL/GenBank/DDBJ databases">
        <authorList>
            <person name="Koutsovoulos G."/>
            <person name="Danchin GJ E."/>
        </authorList>
    </citation>
    <scope>NUCLEOTIDE SEQUENCE [LARGE SCALE GENOMIC DNA]</scope>
</reference>
<comment type="similarity">
    <text evidence="1 10">Belongs to the nuclear hormone receptor family.</text>
</comment>
<dbReference type="InterPro" id="IPR035500">
    <property type="entry name" value="NHR-like_dom_sf"/>
</dbReference>
<proteinExistence type="inferred from homology"/>
<dbReference type="PROSITE" id="PS51843">
    <property type="entry name" value="NR_LBD"/>
    <property type="match status" value="1"/>
</dbReference>
<dbReference type="AlphaFoldDB" id="A0A6V7WA04"/>
<comment type="subcellular location">
    <subcellularLocation>
        <location evidence="10">Nucleus</location>
    </subcellularLocation>
</comment>
<dbReference type="Pfam" id="PF00105">
    <property type="entry name" value="zf-C4"/>
    <property type="match status" value="1"/>
</dbReference>
<dbReference type="SUPFAM" id="SSF48508">
    <property type="entry name" value="Nuclear receptor ligand-binding domain"/>
    <property type="match status" value="1"/>
</dbReference>
<evidence type="ECO:0000256" key="4">
    <source>
        <dbReference type="ARBA" id="ARBA00022833"/>
    </source>
</evidence>
<dbReference type="Gene3D" id="1.10.565.10">
    <property type="entry name" value="Retinoid X Receptor"/>
    <property type="match status" value="1"/>
</dbReference>
<evidence type="ECO:0000256" key="1">
    <source>
        <dbReference type="ARBA" id="ARBA00005993"/>
    </source>
</evidence>
<dbReference type="PROSITE" id="PS51030">
    <property type="entry name" value="NUCLEAR_REC_DBD_2"/>
    <property type="match status" value="1"/>
</dbReference>
<keyword evidence="8 10" id="KW-0675">Receptor</keyword>
<dbReference type="Gene3D" id="3.30.50.10">
    <property type="entry name" value="Erythroid Transcription Factor GATA-1, subunit A"/>
    <property type="match status" value="1"/>
</dbReference>
<dbReference type="Pfam" id="PF00104">
    <property type="entry name" value="Hormone_recep"/>
    <property type="match status" value="1"/>
</dbReference>
<dbReference type="SUPFAM" id="SSF57716">
    <property type="entry name" value="Glucocorticoid receptor-like (DNA-binding domain)"/>
    <property type="match status" value="1"/>
</dbReference>
<evidence type="ECO:0000256" key="2">
    <source>
        <dbReference type="ARBA" id="ARBA00022723"/>
    </source>
</evidence>
<dbReference type="PROSITE" id="PS00031">
    <property type="entry name" value="NUCLEAR_REC_DBD_1"/>
    <property type="match status" value="1"/>
</dbReference>
<dbReference type="InterPro" id="IPR050274">
    <property type="entry name" value="Nuclear_hormone_rcpt_NR2"/>
</dbReference>
<evidence type="ECO:0000256" key="8">
    <source>
        <dbReference type="ARBA" id="ARBA00023170"/>
    </source>
</evidence>
<dbReference type="GO" id="GO:0043565">
    <property type="term" value="F:sequence-specific DNA binding"/>
    <property type="evidence" value="ECO:0007669"/>
    <property type="project" value="InterPro"/>
</dbReference>
<protein>
    <submittedName>
        <fullName evidence="13">Uncharacterized protein</fullName>
    </submittedName>
</protein>
<evidence type="ECO:0000256" key="10">
    <source>
        <dbReference type="RuleBase" id="RU004334"/>
    </source>
</evidence>
<evidence type="ECO:0000256" key="9">
    <source>
        <dbReference type="ARBA" id="ARBA00023242"/>
    </source>
</evidence>
<evidence type="ECO:0000256" key="7">
    <source>
        <dbReference type="ARBA" id="ARBA00023163"/>
    </source>
</evidence>
<keyword evidence="9 10" id="KW-0539">Nucleus</keyword>
<dbReference type="SMART" id="SM00430">
    <property type="entry name" value="HOLI"/>
    <property type="match status" value="1"/>
</dbReference>
<dbReference type="InterPro" id="IPR013088">
    <property type="entry name" value="Znf_NHR/GATA"/>
</dbReference>
<feature type="domain" description="Nuclear receptor" evidence="11">
    <location>
        <begin position="70"/>
        <end position="143"/>
    </location>
</feature>
<dbReference type="GO" id="GO:0005634">
    <property type="term" value="C:nucleus"/>
    <property type="evidence" value="ECO:0007669"/>
    <property type="project" value="UniProtKB-SubCell"/>
</dbReference>
<gene>
    <name evidence="13" type="ORF">MENT_LOCUS36234</name>
</gene>
<dbReference type="PRINTS" id="PR00047">
    <property type="entry name" value="STROIDFINGER"/>
</dbReference>
<dbReference type="SMART" id="SM00399">
    <property type="entry name" value="ZnF_C4"/>
    <property type="match status" value="1"/>
</dbReference>
<dbReference type="EMBL" id="CAJEWN010000483">
    <property type="protein sequence ID" value="CAD2183912.1"/>
    <property type="molecule type" value="Genomic_DNA"/>
</dbReference>
<dbReference type="InterPro" id="IPR001628">
    <property type="entry name" value="Znf_hrmn_rcpt"/>
</dbReference>
<feature type="domain" description="NR LBD" evidence="12">
    <location>
        <begin position="252"/>
        <end position="505"/>
    </location>
</feature>
<dbReference type="InterPro" id="IPR000536">
    <property type="entry name" value="Nucl_hrmn_rcpt_lig-bd"/>
</dbReference>
<keyword evidence="7 10" id="KW-0804">Transcription</keyword>
<accession>A0A6V7WA04</accession>